<dbReference type="GO" id="GO:0005886">
    <property type="term" value="C:plasma membrane"/>
    <property type="evidence" value="ECO:0007669"/>
    <property type="project" value="TreeGrafter"/>
</dbReference>
<accession>A0A914Z285</accession>
<feature type="domain" description="Peptidase M13 C-terminal" evidence="8">
    <location>
        <begin position="527"/>
        <end position="684"/>
    </location>
</feature>
<dbReference type="SUPFAM" id="SSF55486">
    <property type="entry name" value="Metalloproteases ('zincins'), catalytic domain"/>
    <property type="match status" value="1"/>
</dbReference>
<dbReference type="Gene3D" id="1.10.1380.10">
    <property type="entry name" value="Neutral endopeptidase , domain2"/>
    <property type="match status" value="1"/>
</dbReference>
<dbReference type="InterPro" id="IPR018497">
    <property type="entry name" value="Peptidase_M13_C"/>
</dbReference>
<keyword evidence="4" id="KW-0479">Metal-binding</keyword>
<evidence type="ECO:0000256" key="7">
    <source>
        <dbReference type="ARBA" id="ARBA00023049"/>
    </source>
</evidence>
<evidence type="ECO:0000313" key="10">
    <source>
        <dbReference type="Proteomes" id="UP000887577"/>
    </source>
</evidence>
<evidence type="ECO:0000256" key="2">
    <source>
        <dbReference type="ARBA" id="ARBA00007357"/>
    </source>
</evidence>
<dbReference type="InterPro" id="IPR000718">
    <property type="entry name" value="Peptidase_M13"/>
</dbReference>
<sequence length="694" mass="80013">MIKPDDKYYTEYIEAQYFFEASMNLSVDPCNNFYEYACGAFGEDDDEAMDFITKENFKVMEETMESMLNPENAGSDENILESSAINKTFQFYSACKQNADAKKVKSLKNVKAENSVTNILKDFEELTGYKFNWCDLNAVNTNNDSKVLAKALAHLAIKYKIDSLVTIDVDINPKRDPRFASNYSFIIDQNTVTYEKSLYKEDTWKKYTYELLKNNMLQLFNDYSQSIEMECKTGILEYNVETVLEFEHLLATNFSGDEILRRNYSRLFNPTKVGDIDLEFLDWKTFVTEISKITGANFVEDSEVENYYLLLYEPEMIKKLNDYLPAIGMDTVIKYLFYRLLLTQKAIIDSENDKYLLIHQPKIRKFGKNEKFNDPFASKTTTENDCAVETAEYFWDTNARIFIEALYSTPAERNNMKNQVLKLIDSIKISIQSMVEELSWISGDDETLKGARSKISNLQINSVFPDYIFDNDKLDAIYEEIDFDSDDDYDKMIKKMVGFLFLKNYKRLRSGTDVDRAQFVMNILEANAMYVPQLNSITIPQGILHQPFYDPAWPTSINFGGIGVVIGHEIIHGFDDQGIQWNGEGIFEAWMSESSQKSFNEMAECVIDEYANFTAIQNSSYSPQNINGEQTQGENIADNGGIHAAYNSYLRWISLNGKDPQLPDQVFGKLSHDQLFFLSFAQRMPLIVQLIQTL</sequence>
<evidence type="ECO:0000313" key="11">
    <source>
        <dbReference type="WBParaSite" id="PSU_v2.g4364.t1"/>
    </source>
</evidence>
<dbReference type="PRINTS" id="PR00786">
    <property type="entry name" value="NEPRILYSIN"/>
</dbReference>
<dbReference type="AlphaFoldDB" id="A0A914Z285"/>
<keyword evidence="10" id="KW-1185">Reference proteome</keyword>
<keyword evidence="7" id="KW-0482">Metalloprotease</keyword>
<keyword evidence="6" id="KW-0862">Zinc</keyword>
<dbReference type="Pfam" id="PF01431">
    <property type="entry name" value="Peptidase_M13"/>
    <property type="match status" value="1"/>
</dbReference>
<dbReference type="GO" id="GO:0046872">
    <property type="term" value="F:metal ion binding"/>
    <property type="evidence" value="ECO:0007669"/>
    <property type="project" value="UniProtKB-KW"/>
</dbReference>
<dbReference type="InterPro" id="IPR008753">
    <property type="entry name" value="Peptidase_M13_N"/>
</dbReference>
<dbReference type="PANTHER" id="PTHR11733">
    <property type="entry name" value="ZINC METALLOPROTEASE FAMILY M13 NEPRILYSIN-RELATED"/>
    <property type="match status" value="1"/>
</dbReference>
<protein>
    <submittedName>
        <fullName evidence="11">Zincin</fullName>
    </submittedName>
</protein>
<keyword evidence="5" id="KW-0378">Hydrolase</keyword>
<evidence type="ECO:0000259" key="8">
    <source>
        <dbReference type="Pfam" id="PF01431"/>
    </source>
</evidence>
<reference evidence="11" key="1">
    <citation type="submission" date="2022-11" db="UniProtKB">
        <authorList>
            <consortium name="WormBaseParasite"/>
        </authorList>
    </citation>
    <scope>IDENTIFICATION</scope>
</reference>
<name>A0A914Z285_9BILA</name>
<comment type="similarity">
    <text evidence="2">Belongs to the peptidase M13 family.</text>
</comment>
<keyword evidence="3" id="KW-0645">Protease</keyword>
<dbReference type="PANTHER" id="PTHR11733:SF240">
    <property type="entry name" value="GH14155P-RELATED"/>
    <property type="match status" value="1"/>
</dbReference>
<dbReference type="InterPro" id="IPR042089">
    <property type="entry name" value="Peptidase_M13_dom_2"/>
</dbReference>
<feature type="domain" description="Peptidase M13 N-terminal" evidence="9">
    <location>
        <begin position="29"/>
        <end position="465"/>
    </location>
</feature>
<dbReference type="GO" id="GO:0004222">
    <property type="term" value="F:metalloendopeptidase activity"/>
    <property type="evidence" value="ECO:0007669"/>
    <property type="project" value="InterPro"/>
</dbReference>
<dbReference type="GO" id="GO:0016485">
    <property type="term" value="P:protein processing"/>
    <property type="evidence" value="ECO:0007669"/>
    <property type="project" value="TreeGrafter"/>
</dbReference>
<dbReference type="InterPro" id="IPR024079">
    <property type="entry name" value="MetalloPept_cat_dom_sf"/>
</dbReference>
<evidence type="ECO:0000256" key="4">
    <source>
        <dbReference type="ARBA" id="ARBA00022723"/>
    </source>
</evidence>
<dbReference type="CDD" id="cd08662">
    <property type="entry name" value="M13"/>
    <property type="match status" value="1"/>
</dbReference>
<evidence type="ECO:0000256" key="6">
    <source>
        <dbReference type="ARBA" id="ARBA00022833"/>
    </source>
</evidence>
<dbReference type="PROSITE" id="PS51885">
    <property type="entry name" value="NEPRILYSIN"/>
    <property type="match status" value="1"/>
</dbReference>
<organism evidence="10 11">
    <name type="scientific">Panagrolaimus superbus</name>
    <dbReference type="NCBI Taxonomy" id="310955"/>
    <lineage>
        <taxon>Eukaryota</taxon>
        <taxon>Metazoa</taxon>
        <taxon>Ecdysozoa</taxon>
        <taxon>Nematoda</taxon>
        <taxon>Chromadorea</taxon>
        <taxon>Rhabditida</taxon>
        <taxon>Tylenchina</taxon>
        <taxon>Panagrolaimomorpha</taxon>
        <taxon>Panagrolaimoidea</taxon>
        <taxon>Panagrolaimidae</taxon>
        <taxon>Panagrolaimus</taxon>
    </lineage>
</organism>
<dbReference type="WBParaSite" id="PSU_v2.g4364.t1">
    <property type="protein sequence ID" value="PSU_v2.g4364.t1"/>
    <property type="gene ID" value="PSU_v2.g4364"/>
</dbReference>
<evidence type="ECO:0000256" key="5">
    <source>
        <dbReference type="ARBA" id="ARBA00022801"/>
    </source>
</evidence>
<evidence type="ECO:0000256" key="3">
    <source>
        <dbReference type="ARBA" id="ARBA00022670"/>
    </source>
</evidence>
<dbReference type="Proteomes" id="UP000887577">
    <property type="component" value="Unplaced"/>
</dbReference>
<comment type="cofactor">
    <cofactor evidence="1">
        <name>Zn(2+)</name>
        <dbReference type="ChEBI" id="CHEBI:29105"/>
    </cofactor>
</comment>
<evidence type="ECO:0000256" key="1">
    <source>
        <dbReference type="ARBA" id="ARBA00001947"/>
    </source>
</evidence>
<proteinExistence type="inferred from homology"/>
<dbReference type="Pfam" id="PF05649">
    <property type="entry name" value="Peptidase_M13_N"/>
    <property type="match status" value="1"/>
</dbReference>
<dbReference type="Gene3D" id="3.40.390.10">
    <property type="entry name" value="Collagenase (Catalytic Domain)"/>
    <property type="match status" value="1"/>
</dbReference>
<evidence type="ECO:0000259" key="9">
    <source>
        <dbReference type="Pfam" id="PF05649"/>
    </source>
</evidence>